<dbReference type="CDD" id="cd14785">
    <property type="entry name" value="V-ATPase_C"/>
    <property type="match status" value="1"/>
</dbReference>
<dbReference type="InterPro" id="IPR004907">
    <property type="entry name" value="ATPase_V1-cplx_csu"/>
</dbReference>
<evidence type="ECO:0000256" key="5">
    <source>
        <dbReference type="RuleBase" id="RU364010"/>
    </source>
</evidence>
<dbReference type="GO" id="GO:0046961">
    <property type="term" value="F:proton-transporting ATPase activity, rotational mechanism"/>
    <property type="evidence" value="ECO:0007669"/>
    <property type="project" value="InterPro"/>
</dbReference>
<gene>
    <name evidence="7" type="ORF">FGO68_gene7980</name>
</gene>
<dbReference type="Pfam" id="PF03223">
    <property type="entry name" value="V-ATPase_C"/>
    <property type="match status" value="1"/>
</dbReference>
<comment type="caution">
    <text evidence="7">The sequence shown here is derived from an EMBL/GenBank/DDBJ whole genome shotgun (WGS) entry which is preliminary data.</text>
</comment>
<keyword evidence="4 5" id="KW-0406">Ion transport</keyword>
<dbReference type="AlphaFoldDB" id="A0A8J8SUB8"/>
<keyword evidence="8" id="KW-1185">Reference proteome</keyword>
<sequence>MVFYVIAAQRGKGDENDSKRIAEDALRNSGRPLGTVYPVKVDKSKFKIGTLDQLMELNETLVKVDSTLDSTCKKMEKIARETATNDTFVEVPDKGKVNPFEYVKTFQWENRKYTQGKSLLEIAASINDRMKMIDNDIKKIQDELTEARNNHAQLVKKDGNNFLTQDISGAIYGSAKNIDPRKYFVETIGSEMFATVIVVVHKLHIAKFKSLYEKVLPWSTEGNFGAVPRSDVSLGIEDNDGNQLWRIVVIKDKLQEYLTEGRKQGLVLRPFVYDAEGYKREIQQITELENKANLLKTQLAQKSLYAFSELLIALLHLKVLRAFIDGVLRFGIPPQFFIGIVEANKGCEKGVLASLNEKFDDKTLAGMYGNSGKDDGAGDIGHDDFFSFVSIPLTSPLGI</sequence>
<organism evidence="7 8">
    <name type="scientific">Halteria grandinella</name>
    <dbReference type="NCBI Taxonomy" id="5974"/>
    <lineage>
        <taxon>Eukaryota</taxon>
        <taxon>Sar</taxon>
        <taxon>Alveolata</taxon>
        <taxon>Ciliophora</taxon>
        <taxon>Intramacronucleata</taxon>
        <taxon>Spirotrichea</taxon>
        <taxon>Stichotrichia</taxon>
        <taxon>Sporadotrichida</taxon>
        <taxon>Halteriidae</taxon>
        <taxon>Halteria</taxon>
    </lineage>
</organism>
<accession>A0A8J8SUB8</accession>
<keyword evidence="3 5" id="KW-0375">Hydrogen ion transport</keyword>
<dbReference type="EMBL" id="RRYP01030355">
    <property type="protein sequence ID" value="TNV71192.1"/>
    <property type="molecule type" value="Genomic_DNA"/>
</dbReference>
<keyword evidence="2 5" id="KW-0813">Transport</keyword>
<evidence type="ECO:0000256" key="4">
    <source>
        <dbReference type="ARBA" id="ARBA00023065"/>
    </source>
</evidence>
<proteinExistence type="inferred from homology"/>
<evidence type="ECO:0000256" key="1">
    <source>
        <dbReference type="ARBA" id="ARBA00006138"/>
    </source>
</evidence>
<dbReference type="InterPro" id="IPR036132">
    <property type="entry name" value="Vac_ATP_synth_c_sf"/>
</dbReference>
<evidence type="ECO:0000256" key="3">
    <source>
        <dbReference type="ARBA" id="ARBA00022781"/>
    </source>
</evidence>
<dbReference type="PANTHER" id="PTHR10137">
    <property type="entry name" value="V-TYPE PROTON ATPASE SUBUNIT C"/>
    <property type="match status" value="1"/>
</dbReference>
<reference evidence="7" key="1">
    <citation type="submission" date="2019-06" db="EMBL/GenBank/DDBJ databases">
        <authorList>
            <person name="Zheng W."/>
        </authorList>
    </citation>
    <scope>NUCLEOTIDE SEQUENCE</scope>
    <source>
        <strain evidence="7">QDHG01</strain>
    </source>
</reference>
<keyword evidence="6" id="KW-0175">Coiled coil</keyword>
<protein>
    <recommendedName>
        <fullName evidence="5">V-type proton ATPase subunit C</fullName>
    </recommendedName>
</protein>
<evidence type="ECO:0000256" key="2">
    <source>
        <dbReference type="ARBA" id="ARBA00022448"/>
    </source>
</evidence>
<name>A0A8J8SUB8_HALGN</name>
<dbReference type="Gene3D" id="3.30.70.100">
    <property type="match status" value="1"/>
</dbReference>
<evidence type="ECO:0000256" key="6">
    <source>
        <dbReference type="SAM" id="Coils"/>
    </source>
</evidence>
<dbReference type="Gene3D" id="1.20.1460.10">
    <property type="entry name" value="subunit c (vma5p) of the yeast v-atpase, domain 2"/>
    <property type="match status" value="1"/>
</dbReference>
<evidence type="ECO:0000313" key="7">
    <source>
        <dbReference type="EMBL" id="TNV71192.1"/>
    </source>
</evidence>
<dbReference type="OrthoDB" id="6605928at2759"/>
<dbReference type="Proteomes" id="UP000785679">
    <property type="component" value="Unassembled WGS sequence"/>
</dbReference>
<evidence type="ECO:0000313" key="8">
    <source>
        <dbReference type="Proteomes" id="UP000785679"/>
    </source>
</evidence>
<comment type="subunit">
    <text evidence="5">V-ATPase is a heteromultimeric enzyme composed of a peripheral catalytic V1 complex (components A to H) attached to an integral membrane V0 proton pore complex.</text>
</comment>
<dbReference type="SUPFAM" id="SSF118203">
    <property type="entry name" value="Vacuolar ATP synthase subunit C"/>
    <property type="match status" value="1"/>
</dbReference>
<dbReference type="PANTHER" id="PTHR10137:SF0">
    <property type="entry name" value="V-TYPE PROTON ATPASE SUBUNIT C"/>
    <property type="match status" value="1"/>
</dbReference>
<comment type="function">
    <text evidence="5">Subunit of the V1 complex of vacuolar(H+)-ATPase (V-ATPase), a multisubunit enzyme composed of a peripheral complex (V1) that hydrolyzes ATP and a membrane integral complex (V0) that translocates protons. V-ATPase is responsible for acidifying and maintaining the pH of intracellular compartments and in some cell types, is targeted to the plasma membrane, where it is responsible for acidifying the extracellular environment. Subunit C is necessary for the assembly of the catalytic sector of the enzyme and is likely to have a specific function in its catalytic activity.</text>
</comment>
<dbReference type="Gene3D" id="3.30.70.1180">
    <property type="entry name" value="Vacuolar atp synthase subunit c, domain 1"/>
    <property type="match status" value="1"/>
</dbReference>
<comment type="similarity">
    <text evidence="1 5">Belongs to the V-ATPase C subunit family.</text>
</comment>
<feature type="coiled-coil region" evidence="6">
    <location>
        <begin position="123"/>
        <end position="157"/>
    </location>
</feature>
<dbReference type="GO" id="GO:0000221">
    <property type="term" value="C:vacuolar proton-transporting V-type ATPase, V1 domain"/>
    <property type="evidence" value="ECO:0007669"/>
    <property type="project" value="TreeGrafter"/>
</dbReference>